<reference evidence="2" key="1">
    <citation type="submission" date="2014-02" db="EMBL/GenBank/DDBJ databases">
        <title>Expanding our view of genomic diversity in Candidatus Accumulibacter clades.</title>
        <authorList>
            <person name="Skennerton C.T."/>
            <person name="Barr J.J."/>
            <person name="Slater F.R."/>
            <person name="Bond P.L."/>
            <person name="Tyson G.W."/>
        </authorList>
    </citation>
    <scope>NUCLEOTIDE SEQUENCE [LARGE SCALE GENOMIC DNA]</scope>
</reference>
<dbReference type="PANTHER" id="PTHR36536:SF3">
    <property type="entry name" value="UPF0111 PROTEIN HI_1603"/>
    <property type="match status" value="1"/>
</dbReference>
<dbReference type="Pfam" id="PF01865">
    <property type="entry name" value="PhoU_div"/>
    <property type="match status" value="1"/>
</dbReference>
<dbReference type="NCBIfam" id="TIGR00153">
    <property type="entry name" value="TIGR00153 family protein"/>
    <property type="match status" value="1"/>
</dbReference>
<dbReference type="EMBL" id="JEMY01000004">
    <property type="protein sequence ID" value="EXI90708.1"/>
    <property type="molecule type" value="Genomic_DNA"/>
</dbReference>
<proteinExistence type="inferred from homology"/>
<keyword evidence="3" id="KW-1185">Reference proteome</keyword>
<comment type="caution">
    <text evidence="2">The sequence shown here is derived from an EMBL/GenBank/DDBJ whole genome shotgun (WGS) entry which is preliminary data.</text>
</comment>
<dbReference type="PANTHER" id="PTHR36536">
    <property type="entry name" value="UPF0111 PROTEIN HI_1603"/>
    <property type="match status" value="1"/>
</dbReference>
<evidence type="ECO:0000313" key="3">
    <source>
        <dbReference type="Proteomes" id="UP000022141"/>
    </source>
</evidence>
<dbReference type="SUPFAM" id="SSF109755">
    <property type="entry name" value="PhoU-like"/>
    <property type="match status" value="1"/>
</dbReference>
<dbReference type="Gene3D" id="1.20.58.220">
    <property type="entry name" value="Phosphate transport system protein phou homolog 2, domain 2"/>
    <property type="match status" value="1"/>
</dbReference>
<name>A0A011P6W0_ACCRE</name>
<dbReference type="InterPro" id="IPR002727">
    <property type="entry name" value="DUF47"/>
</dbReference>
<organism evidence="2 3">
    <name type="scientific">Accumulibacter regalis</name>
    <dbReference type="NCBI Taxonomy" id="522306"/>
    <lineage>
        <taxon>Bacteria</taxon>
        <taxon>Pseudomonadati</taxon>
        <taxon>Pseudomonadota</taxon>
        <taxon>Betaproteobacteria</taxon>
        <taxon>Candidatus Accumulibacter</taxon>
    </lineage>
</organism>
<dbReference type="STRING" id="1454004.AW11_00566"/>
<evidence type="ECO:0000256" key="1">
    <source>
        <dbReference type="ARBA" id="ARBA00008591"/>
    </source>
</evidence>
<dbReference type="InterPro" id="IPR038078">
    <property type="entry name" value="PhoU-like_sf"/>
</dbReference>
<sequence length="226" mass="25311">MLSTNPIAALFGKSPFKPMQQHMRIVCECVAEVPGMFNAVIAQDAAQVEAQKDKIFVKEGEADALKNDLRDHLPKSMLLAVDRRDLLELLAMQDSIADTAQDIAGLLVERNMEVPPDMAEPLMRFVNRCVETCEQAHKVIEELDELLETGFRGRDVDRVNAMVLELGQMESDTDLMGIALSGVLFAQEDNIKPVSVMFWYQLIQWVGNLADNAEKVGDRLRLLIAR</sequence>
<comment type="similarity">
    <text evidence="1">Belongs to the UPF0111 family.</text>
</comment>
<gene>
    <name evidence="2" type="ORF">AW11_00566</name>
</gene>
<protein>
    <recommendedName>
        <fullName evidence="4">TIGR00153 family protein</fullName>
    </recommendedName>
</protein>
<dbReference type="PATRIC" id="fig|1454004.3.peg.586"/>
<dbReference type="InterPro" id="IPR018445">
    <property type="entry name" value="Put_Phosphate_transp_reg"/>
</dbReference>
<evidence type="ECO:0008006" key="4">
    <source>
        <dbReference type="Google" id="ProtNLM"/>
    </source>
</evidence>
<dbReference type="Proteomes" id="UP000022141">
    <property type="component" value="Unassembled WGS sequence"/>
</dbReference>
<dbReference type="eggNOG" id="COG1392">
    <property type="taxonomic scope" value="Bacteria"/>
</dbReference>
<evidence type="ECO:0000313" key="2">
    <source>
        <dbReference type="EMBL" id="EXI90708.1"/>
    </source>
</evidence>
<accession>A0A011P6W0</accession>
<dbReference type="AlphaFoldDB" id="A0A011P6W0"/>